<feature type="region of interest" description="Disordered" evidence="1">
    <location>
        <begin position="45"/>
        <end position="71"/>
    </location>
</feature>
<evidence type="ECO:0000256" key="1">
    <source>
        <dbReference type="SAM" id="MobiDB-lite"/>
    </source>
</evidence>
<comment type="caution">
    <text evidence="2">The sequence shown here is derived from an EMBL/GenBank/DDBJ whole genome shotgun (WGS) entry which is preliminary data.</text>
</comment>
<accession>A0A2V0QAB9</accession>
<dbReference type="EMBL" id="BGJZ01000027">
    <property type="protein sequence ID" value="GBH07378.1"/>
    <property type="molecule type" value="Genomic_DNA"/>
</dbReference>
<feature type="compositionally biased region" description="Low complexity" evidence="1">
    <location>
        <begin position="56"/>
        <end position="67"/>
    </location>
</feature>
<evidence type="ECO:0000313" key="2">
    <source>
        <dbReference type="EMBL" id="GBH07378.1"/>
    </source>
</evidence>
<dbReference type="AlphaFoldDB" id="A0A2V0QAB9"/>
<dbReference type="Proteomes" id="UP000247480">
    <property type="component" value="Unassembled WGS sequence"/>
</dbReference>
<organism evidence="2 3">
    <name type="scientific">Pseudomonas syringae pv. actinidiae</name>
    <dbReference type="NCBI Taxonomy" id="103796"/>
    <lineage>
        <taxon>Bacteria</taxon>
        <taxon>Pseudomonadati</taxon>
        <taxon>Pseudomonadota</taxon>
        <taxon>Gammaproteobacteria</taxon>
        <taxon>Pseudomonadales</taxon>
        <taxon>Pseudomonadaceae</taxon>
        <taxon>Pseudomonas</taxon>
        <taxon>Pseudomonas syringae</taxon>
    </lineage>
</organism>
<protein>
    <submittedName>
        <fullName evidence="2">Uncharacterized protein</fullName>
    </submittedName>
</protein>
<reference evidence="2 3" key="1">
    <citation type="submission" date="2018-04" db="EMBL/GenBank/DDBJ databases">
        <title>Draft genome sequence of Pseudomonas syringae pv. actinidiae biovar 1 strains isolated from kiwifruit in Kagawa prefecture.</title>
        <authorList>
            <person name="Tabuchi M."/>
            <person name="Saito M."/>
            <person name="Fujiwara S."/>
            <person name="Sasa N."/>
            <person name="Akimitsu K."/>
            <person name="Gomi K."/>
            <person name="Konishi-Sugita S."/>
            <person name="Hamano K."/>
            <person name="Kataoka I."/>
        </authorList>
    </citation>
    <scope>NUCLEOTIDE SEQUENCE [LARGE SCALE GENOMIC DNA]</scope>
    <source>
        <strain evidence="2 3">MAFF212206</strain>
    </source>
</reference>
<name>A0A2V0QAB9_PSESF</name>
<proteinExistence type="predicted"/>
<gene>
    <name evidence="2" type="ORF">KPSA1_00731</name>
</gene>
<sequence length="98" mass="10830">MSAKPIVQTIHFQGIHRLFRGQVRSHGLRPESRAALCRSGLVREDLSSDDSFSGNTPPFSRTSPTPFGQNQRRAGGIVVLLVSYLHCRGMHSNKTARS</sequence>
<evidence type="ECO:0000313" key="3">
    <source>
        <dbReference type="Proteomes" id="UP000247480"/>
    </source>
</evidence>